<dbReference type="CDD" id="cd00293">
    <property type="entry name" value="USP-like"/>
    <property type="match status" value="1"/>
</dbReference>
<comment type="similarity">
    <text evidence="1">Belongs to the universal stress protein A family.</text>
</comment>
<dbReference type="Proteomes" id="UP000252189">
    <property type="component" value="Unassembled WGS sequence"/>
</dbReference>
<dbReference type="RefSeq" id="WP_114448717.1">
    <property type="nucleotide sequence ID" value="NZ_QPHM01000001.1"/>
</dbReference>
<dbReference type="Gene3D" id="3.40.50.620">
    <property type="entry name" value="HUPs"/>
    <property type="match status" value="1"/>
</dbReference>
<dbReference type="InterPro" id="IPR014729">
    <property type="entry name" value="Rossmann-like_a/b/a_fold"/>
</dbReference>
<dbReference type="PANTHER" id="PTHR46268">
    <property type="entry name" value="STRESS RESPONSE PROTEIN NHAX"/>
    <property type="match status" value="1"/>
</dbReference>
<evidence type="ECO:0000256" key="1">
    <source>
        <dbReference type="ARBA" id="ARBA00008791"/>
    </source>
</evidence>
<keyword evidence="4" id="KW-1185">Reference proteome</keyword>
<comment type="caution">
    <text evidence="3">The sequence shown here is derived from an EMBL/GenBank/DDBJ whole genome shotgun (WGS) entry which is preliminary data.</text>
</comment>
<reference evidence="3 4" key="1">
    <citation type="submission" date="2018-07" db="EMBL/GenBank/DDBJ databases">
        <title>Genome sequences of Haloplanus salinus JCM 18368T.</title>
        <authorList>
            <person name="Kim Y.B."/>
            <person name="Roh S.W."/>
        </authorList>
    </citation>
    <scope>NUCLEOTIDE SEQUENCE [LARGE SCALE GENOMIC DNA]</scope>
    <source>
        <strain evidence="3 4">JCM 18368</strain>
    </source>
</reference>
<evidence type="ECO:0000313" key="3">
    <source>
        <dbReference type="EMBL" id="RCU47169.1"/>
    </source>
</evidence>
<dbReference type="PRINTS" id="PR01438">
    <property type="entry name" value="UNVRSLSTRESS"/>
</dbReference>
<dbReference type="EMBL" id="QPHM01000001">
    <property type="protein sequence ID" value="RCU47169.1"/>
    <property type="molecule type" value="Genomic_DNA"/>
</dbReference>
<proteinExistence type="inferred from homology"/>
<evidence type="ECO:0000259" key="2">
    <source>
        <dbReference type="Pfam" id="PF00582"/>
    </source>
</evidence>
<dbReference type="Pfam" id="PF00582">
    <property type="entry name" value="Usp"/>
    <property type="match status" value="1"/>
</dbReference>
<protein>
    <submittedName>
        <fullName evidence="3">Universal stress protein</fullName>
    </submittedName>
</protein>
<dbReference type="SUPFAM" id="SSF52402">
    <property type="entry name" value="Adenine nucleotide alpha hydrolases-like"/>
    <property type="match status" value="1"/>
</dbReference>
<dbReference type="InterPro" id="IPR006015">
    <property type="entry name" value="Universal_stress_UspA"/>
</dbReference>
<dbReference type="PANTHER" id="PTHR46268:SF6">
    <property type="entry name" value="UNIVERSAL STRESS PROTEIN UP12"/>
    <property type="match status" value="1"/>
</dbReference>
<sequence length="140" mass="15188">MVILTAIDRDPGCKGVVETAYDLATSMEMELVLLHVVPEDGDEDKARAEIEDIVTSVIGSLEGVDLRIMPEQARRDLPTGRTANHILQVAEDIRPDYIVIGSRKRTGLGKILLGSVSKLILANADVPVVTVEQTRKAEAT</sequence>
<evidence type="ECO:0000313" key="4">
    <source>
        <dbReference type="Proteomes" id="UP000252189"/>
    </source>
</evidence>
<dbReference type="InterPro" id="IPR006016">
    <property type="entry name" value="UspA"/>
</dbReference>
<organism evidence="3 4">
    <name type="scientific">Haloplanus salinus</name>
    <dbReference type="NCBI Taxonomy" id="1126245"/>
    <lineage>
        <taxon>Archaea</taxon>
        <taxon>Methanobacteriati</taxon>
        <taxon>Methanobacteriota</taxon>
        <taxon>Stenosarchaea group</taxon>
        <taxon>Halobacteria</taxon>
        <taxon>Halobacteriales</taxon>
        <taxon>Haloferacaceae</taxon>
        <taxon>Haloplanus</taxon>
    </lineage>
</organism>
<name>A0A368NCY6_9EURY</name>
<gene>
    <name evidence="3" type="ORF">DU504_07580</name>
</gene>
<dbReference type="AlphaFoldDB" id="A0A368NCY6"/>
<feature type="domain" description="UspA" evidence="2">
    <location>
        <begin position="3"/>
        <end position="131"/>
    </location>
</feature>
<accession>A0A368NCY6</accession>
<dbReference type="OrthoDB" id="307404at2157"/>